<dbReference type="KEGG" id="acin:CBP34_02560"/>
<dbReference type="RefSeq" id="WP_094097212.1">
    <property type="nucleotide sequence ID" value="NZ_CP021361.1"/>
</dbReference>
<dbReference type="InterPro" id="IPR017871">
    <property type="entry name" value="ABC_transporter-like_CS"/>
</dbReference>
<dbReference type="GO" id="GO:0016887">
    <property type="term" value="F:ATP hydrolysis activity"/>
    <property type="evidence" value="ECO:0007669"/>
    <property type="project" value="InterPro"/>
</dbReference>
<dbReference type="GO" id="GO:0140359">
    <property type="term" value="F:ABC-type transporter activity"/>
    <property type="evidence" value="ECO:0007669"/>
    <property type="project" value="InterPro"/>
</dbReference>
<dbReference type="InterPro" id="IPR027417">
    <property type="entry name" value="P-loop_NTPase"/>
</dbReference>
<dbReference type="PANTHER" id="PTHR46743:SF2">
    <property type="entry name" value="TEICHOIC ACIDS EXPORT ATP-BINDING PROTEIN TAGH"/>
    <property type="match status" value="1"/>
</dbReference>
<keyword evidence="5 7" id="KW-0067">ATP-binding</keyword>
<dbReference type="CDD" id="cd03220">
    <property type="entry name" value="ABC_KpsT_Wzt"/>
    <property type="match status" value="1"/>
</dbReference>
<dbReference type="EMBL" id="CP021361">
    <property type="protein sequence ID" value="ART50773.1"/>
    <property type="molecule type" value="Genomic_DNA"/>
</dbReference>
<dbReference type="Gene3D" id="3.40.50.300">
    <property type="entry name" value="P-loop containing nucleotide triphosphate hydrolases"/>
    <property type="match status" value="1"/>
</dbReference>
<dbReference type="SMART" id="SM00382">
    <property type="entry name" value="AAA"/>
    <property type="match status" value="1"/>
</dbReference>
<comment type="similarity">
    <text evidence="1">Belongs to the ABC transporter superfamily.</text>
</comment>
<keyword evidence="3" id="KW-0472">Membrane</keyword>
<name>A0A240U040_9BURK</name>
<evidence type="ECO:0000256" key="3">
    <source>
        <dbReference type="ARBA" id="ARBA00022475"/>
    </source>
</evidence>
<evidence type="ECO:0000259" key="6">
    <source>
        <dbReference type="PROSITE" id="PS50893"/>
    </source>
</evidence>
<dbReference type="InterPro" id="IPR003593">
    <property type="entry name" value="AAA+_ATPase"/>
</dbReference>
<dbReference type="PROSITE" id="PS50893">
    <property type="entry name" value="ABC_TRANSPORTER_2"/>
    <property type="match status" value="1"/>
</dbReference>
<keyword evidence="8" id="KW-1185">Reference proteome</keyword>
<sequence>MSSDTQSAASVAIRVNGLHKCFQIYATPGQRLRQFVLPRLRRWLGLNVVNYYREFWALRDVSFEIKKGQTVGVIGRNGSGKSTLLQMICGTLHPTQGSIEVQGRVAALLELGSGFNPEFTGRENVFFNAGVLGQSEERTLEKFADIEAFADIGDFMDQPVKTYSSGMLVRLAFAVIAHVDADILVIDEALAVGDAFFTQKCMRFLRAFMQHGTVLFVSHDTAAVKGLCNHAIWLDKGQVREQGDPKSVCEHYLQAYYEAQQADQAADDTLLPVTASQDETVDVPNSQGLKGAEVRFDQRLPYLNASNLRNDLRLFEFDPDAPSFGMGGSRVVRVDLRNDHGQALAWAVGGENVELTVEAVALQHLRSPIVGFVVKDRLGQTLFGDNTFVAYEHQPCECKAGQTLRARFQFQMPRMPVGDYSITIAIADGTQQEHVQHQWIFDAITFRSESTSTAAGLVGIPMAHISMDAR</sequence>
<keyword evidence="2" id="KW-0813">Transport</keyword>
<dbReference type="InterPro" id="IPR003439">
    <property type="entry name" value="ABC_transporter-like_ATP-bd"/>
</dbReference>
<dbReference type="SUPFAM" id="SSF52540">
    <property type="entry name" value="P-loop containing nucleoside triphosphate hydrolases"/>
    <property type="match status" value="1"/>
</dbReference>
<accession>A0A240U040</accession>
<proteinExistence type="inferred from homology"/>
<dbReference type="Pfam" id="PF00005">
    <property type="entry name" value="ABC_tran"/>
    <property type="match status" value="1"/>
</dbReference>
<dbReference type="GO" id="GO:0005524">
    <property type="term" value="F:ATP binding"/>
    <property type="evidence" value="ECO:0007669"/>
    <property type="project" value="UniProtKB-KW"/>
</dbReference>
<dbReference type="Pfam" id="PF14524">
    <property type="entry name" value="Wzt_C"/>
    <property type="match status" value="1"/>
</dbReference>
<dbReference type="CDD" id="cd10147">
    <property type="entry name" value="Wzt_C-like"/>
    <property type="match status" value="1"/>
</dbReference>
<evidence type="ECO:0000313" key="8">
    <source>
        <dbReference type="Proteomes" id="UP000194432"/>
    </source>
</evidence>
<dbReference type="PROSITE" id="PS00211">
    <property type="entry name" value="ABC_TRANSPORTER_1"/>
    <property type="match status" value="1"/>
</dbReference>
<dbReference type="Proteomes" id="UP000194432">
    <property type="component" value="Chromosome 1"/>
</dbReference>
<dbReference type="InterPro" id="IPR029439">
    <property type="entry name" value="Wzt_C"/>
</dbReference>
<feature type="domain" description="ABC transporter" evidence="6">
    <location>
        <begin position="43"/>
        <end position="261"/>
    </location>
</feature>
<keyword evidence="4" id="KW-0547">Nucleotide-binding</keyword>
<evidence type="ECO:0000256" key="4">
    <source>
        <dbReference type="ARBA" id="ARBA00022741"/>
    </source>
</evidence>
<protein>
    <submittedName>
        <fullName evidence="7">ABC transporter ATP-binding protein</fullName>
    </submittedName>
</protein>
<organism evidence="7 8">
    <name type="scientific">Acidovorax carolinensis</name>
    <dbReference type="NCBI Taxonomy" id="553814"/>
    <lineage>
        <taxon>Bacteria</taxon>
        <taxon>Pseudomonadati</taxon>
        <taxon>Pseudomonadota</taxon>
        <taxon>Betaproteobacteria</taxon>
        <taxon>Burkholderiales</taxon>
        <taxon>Comamonadaceae</taxon>
        <taxon>Acidovorax</taxon>
    </lineage>
</organism>
<dbReference type="GO" id="GO:0016020">
    <property type="term" value="C:membrane"/>
    <property type="evidence" value="ECO:0007669"/>
    <property type="project" value="InterPro"/>
</dbReference>
<evidence type="ECO:0000256" key="5">
    <source>
        <dbReference type="ARBA" id="ARBA00022840"/>
    </source>
</evidence>
<dbReference type="InterPro" id="IPR050683">
    <property type="entry name" value="Bact_Polysacc_Export_ATP-bd"/>
</dbReference>
<keyword evidence="3" id="KW-1003">Cell membrane</keyword>
<reference evidence="7 8" key="1">
    <citation type="submission" date="2017-05" db="EMBL/GenBank/DDBJ databases">
        <title>Polyphasic characterization of four soil-derived phenanthrene-degrading Acidovorax strains and proposal of Acidovorax phenanthrenivorans sp. nov.</title>
        <authorList>
            <person name="Singleton D.R."/>
            <person name="Lee J."/>
            <person name="Dickey A.N."/>
            <person name="Stroud A."/>
            <person name="Scholl E.H."/>
            <person name="Wright F.A."/>
            <person name="Aitken M.D."/>
        </authorList>
    </citation>
    <scope>NUCLEOTIDE SEQUENCE [LARGE SCALE GENOMIC DNA]</scope>
    <source>
        <strain evidence="7">NA3</strain>
    </source>
</reference>
<evidence type="ECO:0000256" key="2">
    <source>
        <dbReference type="ARBA" id="ARBA00022448"/>
    </source>
</evidence>
<evidence type="ECO:0000313" key="7">
    <source>
        <dbReference type="EMBL" id="ART50773.1"/>
    </source>
</evidence>
<dbReference type="InterPro" id="IPR015860">
    <property type="entry name" value="ABC_transpr_TagH-like"/>
</dbReference>
<dbReference type="PANTHER" id="PTHR46743">
    <property type="entry name" value="TEICHOIC ACIDS EXPORT ATP-BINDING PROTEIN TAGH"/>
    <property type="match status" value="1"/>
</dbReference>
<evidence type="ECO:0000256" key="1">
    <source>
        <dbReference type="ARBA" id="ARBA00005417"/>
    </source>
</evidence>
<dbReference type="Gene3D" id="2.70.50.60">
    <property type="entry name" value="abc- transporter (atp binding component) like domain"/>
    <property type="match status" value="1"/>
</dbReference>
<gene>
    <name evidence="7" type="ORF">CBP34_02560</name>
</gene>
<dbReference type="AlphaFoldDB" id="A0A240U040"/>